<evidence type="ECO:0000313" key="1">
    <source>
        <dbReference type="EMBL" id="MQQ29621.1"/>
    </source>
</evidence>
<gene>
    <name evidence="1" type="ORF">GEZ84_04385</name>
</gene>
<dbReference type="Proteomes" id="UP000438885">
    <property type="component" value="Unassembled WGS sequence"/>
</dbReference>
<name>A0A6I1TV71_STRMT</name>
<sequence length="75" mass="9155">MEIMELPSQEVLIFTKQIRHWILSDKAISGKRKFIFREDTPKEILDLYENIKPKLDFVYQEVRSNNNYELEKHEK</sequence>
<dbReference type="AlphaFoldDB" id="A0A6I1TV71"/>
<organism evidence="1 2">
    <name type="scientific">Streptococcus mitis</name>
    <dbReference type="NCBI Taxonomy" id="28037"/>
    <lineage>
        <taxon>Bacteria</taxon>
        <taxon>Bacillati</taxon>
        <taxon>Bacillota</taxon>
        <taxon>Bacilli</taxon>
        <taxon>Lactobacillales</taxon>
        <taxon>Streptococcaceae</taxon>
        <taxon>Streptococcus</taxon>
        <taxon>Streptococcus mitis group</taxon>
    </lineage>
</organism>
<comment type="caution">
    <text evidence="1">The sequence shown here is derived from an EMBL/GenBank/DDBJ whole genome shotgun (WGS) entry which is preliminary data.</text>
</comment>
<evidence type="ECO:0000313" key="2">
    <source>
        <dbReference type="Proteomes" id="UP000438885"/>
    </source>
</evidence>
<proteinExistence type="predicted"/>
<dbReference type="RefSeq" id="WP_153223619.1">
    <property type="nucleotide sequence ID" value="NZ_WIJP01000005.1"/>
</dbReference>
<protein>
    <submittedName>
        <fullName evidence="1">Uncharacterized protein</fullName>
    </submittedName>
</protein>
<reference evidence="1 2" key="1">
    <citation type="submission" date="2019-10" db="EMBL/GenBank/DDBJ databases">
        <title>Streptococcus mitis of the oral and urogenital tracts.</title>
        <authorList>
            <person name="Price T."/>
            <person name="Mores C.R."/>
            <person name="Putonti C."/>
            <person name="Wolfe A.J."/>
        </authorList>
    </citation>
    <scope>NUCLEOTIDE SEQUENCE [LARGE SCALE GENOMIC DNA]</scope>
    <source>
        <strain evidence="1 2">SM10</strain>
    </source>
</reference>
<dbReference type="EMBL" id="WIJP01000005">
    <property type="protein sequence ID" value="MQQ29621.1"/>
    <property type="molecule type" value="Genomic_DNA"/>
</dbReference>
<accession>A0A6I1TV71</accession>